<evidence type="ECO:0000313" key="3">
    <source>
        <dbReference type="Proteomes" id="UP000216063"/>
    </source>
</evidence>
<comment type="caution">
    <text evidence="2">The sequence shown here is derived from an EMBL/GenBank/DDBJ whole genome shotgun (WGS) entry which is preliminary data.</text>
</comment>
<proteinExistence type="predicted"/>
<name>A0A255E091_9MYCO</name>
<protein>
    <submittedName>
        <fullName evidence="2">Uncharacterized protein</fullName>
    </submittedName>
</protein>
<gene>
    <name evidence="2" type="ORF">CG716_01800</name>
</gene>
<dbReference type="AlphaFoldDB" id="A0A255E091"/>
<accession>A0A255E091</accession>
<reference evidence="2 3" key="1">
    <citation type="submission" date="2017-07" db="EMBL/GenBank/DDBJ databases">
        <title>The new phylogeny of genus Mycobacterium.</title>
        <authorList>
            <person name="Tortoli E."/>
            <person name="Trovato A."/>
            <person name="Cirillo D.M."/>
        </authorList>
    </citation>
    <scope>NUCLEOTIDE SEQUENCE [LARGE SCALE GENOMIC DNA]</scope>
    <source>
        <strain evidence="2 3">ATCC 33027</strain>
    </source>
</reference>
<evidence type="ECO:0000256" key="1">
    <source>
        <dbReference type="SAM" id="MobiDB-lite"/>
    </source>
</evidence>
<feature type="compositionally biased region" description="Basic and acidic residues" evidence="1">
    <location>
        <begin position="48"/>
        <end position="59"/>
    </location>
</feature>
<organism evidence="2 3">
    <name type="scientific">Mycolicibacterium sphagni</name>
    <dbReference type="NCBI Taxonomy" id="1786"/>
    <lineage>
        <taxon>Bacteria</taxon>
        <taxon>Bacillati</taxon>
        <taxon>Actinomycetota</taxon>
        <taxon>Actinomycetes</taxon>
        <taxon>Mycobacteriales</taxon>
        <taxon>Mycobacteriaceae</taxon>
        <taxon>Mycolicibacterium</taxon>
    </lineage>
</organism>
<dbReference type="EMBL" id="NOZR01000001">
    <property type="protein sequence ID" value="OYN82955.1"/>
    <property type="molecule type" value="Genomic_DNA"/>
</dbReference>
<evidence type="ECO:0000313" key="2">
    <source>
        <dbReference type="EMBL" id="OYN82955.1"/>
    </source>
</evidence>
<keyword evidence="3" id="KW-1185">Reference proteome</keyword>
<feature type="region of interest" description="Disordered" evidence="1">
    <location>
        <begin position="39"/>
        <end position="59"/>
    </location>
</feature>
<sequence>MIQQPGMAMPGAPPRGFTVSIWCLPFGMVPSAVDMAARATPDMSMARHRNEGRRQTSKR</sequence>
<dbReference type="Proteomes" id="UP000216063">
    <property type="component" value="Unassembled WGS sequence"/>
</dbReference>